<accession>A0A6H1ZA20</accession>
<evidence type="ECO:0000313" key="1">
    <source>
        <dbReference type="EMBL" id="QJA44309.1"/>
    </source>
</evidence>
<dbReference type="EMBL" id="MT143975">
    <property type="protein sequence ID" value="QJA44309.1"/>
    <property type="molecule type" value="Genomic_DNA"/>
</dbReference>
<dbReference type="EMBL" id="MT144634">
    <property type="protein sequence ID" value="QJH95957.1"/>
    <property type="molecule type" value="Genomic_DNA"/>
</dbReference>
<protein>
    <submittedName>
        <fullName evidence="1">Putative tail protein</fullName>
    </submittedName>
</protein>
<organism evidence="1">
    <name type="scientific">viral metagenome</name>
    <dbReference type="NCBI Taxonomy" id="1070528"/>
    <lineage>
        <taxon>unclassified sequences</taxon>
        <taxon>metagenomes</taxon>
        <taxon>organismal metagenomes</taxon>
    </lineage>
</organism>
<sequence length="378" mass="40250">MAEALVKKSTIAVKKETGGYGVDPVVTSADCIRVKTDGININDNYDLIEIDEIRNTFSEHPPLRGLENTGGDLATNLRGAYTAGDAPEADVLWECAIGVKNLSTATTTDTGCGATTLEVVSAAGLAVGDAVRVDNPTPEVVWITEIVGTTCTVSPALAVTPGAGVAVGAGAHYKMSNAELASFWLAFWRGDITREDYAGNKVESMEMDINTGSPVSPKFTFKGKTATYVATGYTLGTATYVDTDPLVGLNQSVKIAGVSVACDRLMVRIANELYPRKDITSTGIAKQIFTGRRVEGSFSVLYEDKTIYDTFKADTEAEAIIILSRASMAAGQIVAIRIPKLRYVNVPVGVDSKIFKYDVSFRCDMSAGDDEVTSISFL</sequence>
<evidence type="ECO:0000313" key="2">
    <source>
        <dbReference type="EMBL" id="QJH95957.1"/>
    </source>
</evidence>
<proteinExistence type="predicted"/>
<dbReference type="Pfam" id="PF18906">
    <property type="entry name" value="Phage_tube_2"/>
    <property type="match status" value="1"/>
</dbReference>
<dbReference type="InterPro" id="IPR044000">
    <property type="entry name" value="Phage_tube_2"/>
</dbReference>
<name>A0A6H1ZA20_9ZZZZ</name>
<reference evidence="1" key="1">
    <citation type="submission" date="2020-03" db="EMBL/GenBank/DDBJ databases">
        <title>The deep terrestrial virosphere.</title>
        <authorList>
            <person name="Holmfeldt K."/>
            <person name="Nilsson E."/>
            <person name="Simone D."/>
            <person name="Lopez-Fernandez M."/>
            <person name="Wu X."/>
            <person name="de Brujin I."/>
            <person name="Lundin D."/>
            <person name="Andersson A."/>
            <person name="Bertilsson S."/>
            <person name="Dopson M."/>
        </authorList>
    </citation>
    <scope>NUCLEOTIDE SEQUENCE</scope>
    <source>
        <strain evidence="1">TM448A00093</strain>
        <strain evidence="2">TM448B00554</strain>
    </source>
</reference>
<dbReference type="AlphaFoldDB" id="A0A6H1ZA20"/>
<gene>
    <name evidence="1" type="ORF">TM448A00093_0039</name>
    <name evidence="2" type="ORF">TM448B00554_0028</name>
</gene>